<organism evidence="2 3">
    <name type="scientific">Mucilaginibacter conchicola</name>
    <dbReference type="NCBI Taxonomy" id="2303333"/>
    <lineage>
        <taxon>Bacteria</taxon>
        <taxon>Pseudomonadati</taxon>
        <taxon>Bacteroidota</taxon>
        <taxon>Sphingobacteriia</taxon>
        <taxon>Sphingobacteriales</taxon>
        <taxon>Sphingobacteriaceae</taxon>
        <taxon>Mucilaginibacter</taxon>
    </lineage>
</organism>
<feature type="chain" id="PRO_5016935832" description="PorT family protein" evidence="1">
    <location>
        <begin position="23"/>
        <end position="351"/>
    </location>
</feature>
<sequence>MKQIPHFLACLMLTCCALNSKAQSSFADLIKSGPADATKLIDAYSSPLFKGFGIGLNSGWNSTAHTKKPLKFDIRITASGALIPTSDRNFDVSKIGLSNSVRVKPGSPNITPTFGGGNNPTTLEVFDDQNHKIDEFQLPGGKSSIVPAPQIQLTIGLPFNTDVSLRGAPTINVGDEVGKISMYGIGLKHNIMQDFAGPKNKTPFDLSVAFGFSRLNMHVPLNIKPAEGALPAPGTEAADFDTQRVDAHFNSFEIQAIVSKRYGVFIPFASIGYNRTKTYADALGNYPFTTDAIGGVRFYQTFTNPISITKRYLDHARADVGFQLNLGVFRYYASYAFSQYHSINTGIGFGI</sequence>
<reference evidence="2 3" key="1">
    <citation type="submission" date="2018-08" db="EMBL/GenBank/DDBJ databases">
        <title>Mucilaginibacter sp. MYSH2.</title>
        <authorList>
            <person name="Seo T."/>
        </authorList>
    </citation>
    <scope>NUCLEOTIDE SEQUENCE [LARGE SCALE GENOMIC DNA]</scope>
    <source>
        <strain evidence="2 3">MYSH2</strain>
    </source>
</reference>
<accession>A0A372NYD0</accession>
<feature type="signal peptide" evidence="1">
    <location>
        <begin position="1"/>
        <end position="22"/>
    </location>
</feature>
<evidence type="ECO:0000313" key="2">
    <source>
        <dbReference type="EMBL" id="RFZ95115.1"/>
    </source>
</evidence>
<keyword evidence="3" id="KW-1185">Reference proteome</keyword>
<comment type="caution">
    <text evidence="2">The sequence shown here is derived from an EMBL/GenBank/DDBJ whole genome shotgun (WGS) entry which is preliminary data.</text>
</comment>
<evidence type="ECO:0008006" key="4">
    <source>
        <dbReference type="Google" id="ProtNLM"/>
    </source>
</evidence>
<dbReference type="Proteomes" id="UP000264217">
    <property type="component" value="Unassembled WGS sequence"/>
</dbReference>
<gene>
    <name evidence="2" type="ORF">D0C36_06195</name>
</gene>
<proteinExistence type="predicted"/>
<dbReference type="EMBL" id="QWDC01000001">
    <property type="protein sequence ID" value="RFZ95115.1"/>
    <property type="molecule type" value="Genomic_DNA"/>
</dbReference>
<evidence type="ECO:0000256" key="1">
    <source>
        <dbReference type="SAM" id="SignalP"/>
    </source>
</evidence>
<dbReference type="InterPro" id="IPR046495">
    <property type="entry name" value="DUF6588"/>
</dbReference>
<evidence type="ECO:0000313" key="3">
    <source>
        <dbReference type="Proteomes" id="UP000264217"/>
    </source>
</evidence>
<name>A0A372NYD0_9SPHI</name>
<dbReference type="Pfam" id="PF20230">
    <property type="entry name" value="DUF6588"/>
    <property type="match status" value="1"/>
</dbReference>
<protein>
    <recommendedName>
        <fullName evidence="4">PorT family protein</fullName>
    </recommendedName>
</protein>
<dbReference type="RefSeq" id="WP_117390672.1">
    <property type="nucleotide sequence ID" value="NZ_QWDC01000001.1"/>
</dbReference>
<dbReference type="AlphaFoldDB" id="A0A372NYD0"/>
<keyword evidence="1" id="KW-0732">Signal</keyword>